<reference evidence="1 2" key="1">
    <citation type="submission" date="2019-05" db="EMBL/GenBank/DDBJ databases">
        <title>Emergence of the Ug99 lineage of the wheat stem rust pathogen through somatic hybridization.</title>
        <authorList>
            <person name="Li F."/>
            <person name="Upadhyaya N.M."/>
            <person name="Sperschneider J."/>
            <person name="Matny O."/>
            <person name="Nguyen-Phuc H."/>
            <person name="Mago R."/>
            <person name="Raley C."/>
            <person name="Miller M.E."/>
            <person name="Silverstein K.A.T."/>
            <person name="Henningsen E."/>
            <person name="Hirsch C.D."/>
            <person name="Visser B."/>
            <person name="Pretorius Z.A."/>
            <person name="Steffenson B.J."/>
            <person name="Schwessinger B."/>
            <person name="Dodds P.N."/>
            <person name="Figueroa M."/>
        </authorList>
    </citation>
    <scope>NUCLEOTIDE SEQUENCE [LARGE SCALE GENOMIC DNA]</scope>
    <source>
        <strain evidence="1 2">Ug99</strain>
    </source>
</reference>
<evidence type="ECO:0000313" key="2">
    <source>
        <dbReference type="Proteomes" id="UP000325313"/>
    </source>
</evidence>
<proteinExistence type="predicted"/>
<dbReference type="Proteomes" id="UP000325313">
    <property type="component" value="Unassembled WGS sequence"/>
</dbReference>
<sequence>MGFSDGSERGRGVVQLTRKVDGPGRAQTNQSAFYANACANHLSWRSQPTEAGLRQVQPDPFSLVSCPVQFPSVFNPARLATLVPFHPRSTPRYRRPFSFLPIS</sequence>
<evidence type="ECO:0000313" key="1">
    <source>
        <dbReference type="EMBL" id="KAA1134971.1"/>
    </source>
</evidence>
<dbReference type="AlphaFoldDB" id="A0A5B0S9U0"/>
<comment type="caution">
    <text evidence="1">The sequence shown here is derived from an EMBL/GenBank/DDBJ whole genome shotgun (WGS) entry which is preliminary data.</text>
</comment>
<accession>A0A5B0S9U0</accession>
<dbReference type="EMBL" id="VDEP01000043">
    <property type="protein sequence ID" value="KAA1134971.1"/>
    <property type="molecule type" value="Genomic_DNA"/>
</dbReference>
<organism evidence="1 2">
    <name type="scientific">Puccinia graminis f. sp. tritici</name>
    <dbReference type="NCBI Taxonomy" id="56615"/>
    <lineage>
        <taxon>Eukaryota</taxon>
        <taxon>Fungi</taxon>
        <taxon>Dikarya</taxon>
        <taxon>Basidiomycota</taxon>
        <taxon>Pucciniomycotina</taxon>
        <taxon>Pucciniomycetes</taxon>
        <taxon>Pucciniales</taxon>
        <taxon>Pucciniaceae</taxon>
        <taxon>Puccinia</taxon>
    </lineage>
</organism>
<protein>
    <submittedName>
        <fullName evidence="1">Uncharacterized protein</fullName>
    </submittedName>
</protein>
<name>A0A5B0S9U0_PUCGR</name>
<gene>
    <name evidence="1" type="ORF">PGTUg99_018197</name>
</gene>